<protein>
    <submittedName>
        <fullName evidence="1">Uncharacterized protein</fullName>
    </submittedName>
</protein>
<sequence>MRYVKSMLFGPLDGKKHRTGRSAAYSVPIGSAEVVAADAAHLNPSEARRVRWPFPLAAAASSHLLCGARGTETRFLSRMT</sequence>
<reference evidence="1" key="1">
    <citation type="journal article" date="2014" name="Int. J. Syst. Evol. Microbiol.">
        <title>Complete genome sequence of Corynebacterium casei LMG S-19264T (=DSM 44701T), isolated from a smear-ripened cheese.</title>
        <authorList>
            <consortium name="US DOE Joint Genome Institute (JGI-PGF)"/>
            <person name="Walter F."/>
            <person name="Albersmeier A."/>
            <person name="Kalinowski J."/>
            <person name="Ruckert C."/>
        </authorList>
    </citation>
    <scope>NUCLEOTIDE SEQUENCE</scope>
    <source>
        <strain evidence="1">JCM 3086</strain>
    </source>
</reference>
<evidence type="ECO:0000313" key="1">
    <source>
        <dbReference type="EMBL" id="GGJ67236.1"/>
    </source>
</evidence>
<accession>A0A917UM51</accession>
<dbReference type="Proteomes" id="UP000657574">
    <property type="component" value="Unassembled WGS sequence"/>
</dbReference>
<gene>
    <name evidence="1" type="ORF">GCM10010121_092420</name>
</gene>
<keyword evidence="2" id="KW-1185">Reference proteome</keyword>
<organism evidence="1 2">
    <name type="scientific">Streptomyces brasiliensis</name>
    <dbReference type="NCBI Taxonomy" id="1954"/>
    <lineage>
        <taxon>Bacteria</taxon>
        <taxon>Bacillati</taxon>
        <taxon>Actinomycetota</taxon>
        <taxon>Actinomycetes</taxon>
        <taxon>Kitasatosporales</taxon>
        <taxon>Streptomycetaceae</taxon>
        <taxon>Streptomyces</taxon>
    </lineage>
</organism>
<evidence type="ECO:0000313" key="2">
    <source>
        <dbReference type="Proteomes" id="UP000657574"/>
    </source>
</evidence>
<name>A0A917UM51_9ACTN</name>
<comment type="caution">
    <text evidence="1">The sequence shown here is derived from an EMBL/GenBank/DDBJ whole genome shotgun (WGS) entry which is preliminary data.</text>
</comment>
<dbReference type="EMBL" id="BMQA01000097">
    <property type="protein sequence ID" value="GGJ67236.1"/>
    <property type="molecule type" value="Genomic_DNA"/>
</dbReference>
<proteinExistence type="predicted"/>
<reference evidence="1" key="2">
    <citation type="submission" date="2020-09" db="EMBL/GenBank/DDBJ databases">
        <authorList>
            <person name="Sun Q."/>
            <person name="Ohkuma M."/>
        </authorList>
    </citation>
    <scope>NUCLEOTIDE SEQUENCE</scope>
    <source>
        <strain evidence="1">JCM 3086</strain>
    </source>
</reference>
<dbReference type="AlphaFoldDB" id="A0A917UM51"/>